<proteinExistence type="predicted"/>
<evidence type="ECO:0008006" key="3">
    <source>
        <dbReference type="Google" id="ProtNLM"/>
    </source>
</evidence>
<keyword evidence="2" id="KW-1185">Reference proteome</keyword>
<dbReference type="EMBL" id="JBGNYA010000001">
    <property type="protein sequence ID" value="MFA1610799.1"/>
    <property type="molecule type" value="Genomic_DNA"/>
</dbReference>
<gene>
    <name evidence="1" type="ORF">OS889_07270</name>
</gene>
<protein>
    <recommendedName>
        <fullName evidence="3">Glycosyltransferase family 1 protein</fullName>
    </recommendedName>
</protein>
<comment type="caution">
    <text evidence="1">The sequence shown here is derived from an EMBL/GenBank/DDBJ whole genome shotgun (WGS) entry which is preliminary data.</text>
</comment>
<evidence type="ECO:0000313" key="2">
    <source>
        <dbReference type="Proteomes" id="UP001570511"/>
    </source>
</evidence>
<dbReference type="RefSeq" id="WP_372388582.1">
    <property type="nucleotide sequence ID" value="NZ_JBGNYA010000001.1"/>
</dbReference>
<accession>A0ABD5ME02</accession>
<dbReference type="AlphaFoldDB" id="A0ABD5ME02"/>
<sequence length="380" mass="44156">MIGISVSLYDKFDDLSIAHDIIRHNWEDEYYISVCSNHPDASERINELDLEIDSFQRGAQIPFEDKMEDRHKRTNFLLRVNDTIRTAIKNAFTEDAVDYVLHLHSDAWPLSEQSLKDLIRDMDNRNADVAFKVDTRKFLNNYPPGHIMDQFMIFNVKSCSSNNLFERSILDFPPGIHSHRLIMMECIVTLGWDSLYHYSNRTEETFWDGKPIPSTGRIVRPMVYNPSFDQLHVATEDFPNNLGKSLQSHYLKEYGLTDGNYIKELINNHSASATDLFHNLDVFYNELDRELKWYYGLSTESMGRETPKIKLYTDLPRLEKTKKIVRHNVDNMLRGSYNRVKNMLGGANPNSSIEAGSADLLLHNYYEDILNTEELPDDIS</sequence>
<name>A0ABD5ME02_9EURY</name>
<organism evidence="1 2">
    <name type="scientific">Halobellus rubicundus</name>
    <dbReference type="NCBI Taxonomy" id="2996466"/>
    <lineage>
        <taxon>Archaea</taxon>
        <taxon>Methanobacteriati</taxon>
        <taxon>Methanobacteriota</taxon>
        <taxon>Stenosarchaea group</taxon>
        <taxon>Halobacteria</taxon>
        <taxon>Halobacteriales</taxon>
        <taxon>Haloferacaceae</taxon>
        <taxon>Halobellus</taxon>
    </lineage>
</organism>
<dbReference type="Proteomes" id="UP001570511">
    <property type="component" value="Unassembled WGS sequence"/>
</dbReference>
<evidence type="ECO:0000313" key="1">
    <source>
        <dbReference type="EMBL" id="MFA1610799.1"/>
    </source>
</evidence>
<reference evidence="1 2" key="1">
    <citation type="submission" date="2024-08" db="EMBL/GenBank/DDBJ databases">
        <title>Halobellus sp. MBLA0158 whole genome sequence.</title>
        <authorList>
            <person name="Hwang C.Y."/>
            <person name="Cho E.-S."/>
            <person name="Seo M.-J."/>
        </authorList>
    </citation>
    <scope>NUCLEOTIDE SEQUENCE [LARGE SCALE GENOMIC DNA]</scope>
    <source>
        <strain evidence="1 2">MBLA0158</strain>
    </source>
</reference>